<accession>A0A9P0M130</accession>
<dbReference type="GO" id="GO:0005634">
    <property type="term" value="C:nucleus"/>
    <property type="evidence" value="ECO:0007669"/>
    <property type="project" value="UniProtKB-SubCell"/>
</dbReference>
<evidence type="ECO:0000256" key="1">
    <source>
        <dbReference type="ARBA" id="ARBA00001968"/>
    </source>
</evidence>
<comment type="cofactor">
    <cofactor evidence="1">
        <name>a divalent metal cation</name>
        <dbReference type="ChEBI" id="CHEBI:60240"/>
    </cofactor>
</comment>
<keyword evidence="11" id="KW-1185">Reference proteome</keyword>
<comment type="subcellular location">
    <subcellularLocation>
        <location evidence="2">Nucleus</location>
    </subcellularLocation>
</comment>
<keyword evidence="5" id="KW-0479">Metal-binding</keyword>
<evidence type="ECO:0000313" key="11">
    <source>
        <dbReference type="Proteomes" id="UP001152888"/>
    </source>
</evidence>
<evidence type="ECO:0000256" key="5">
    <source>
        <dbReference type="ARBA" id="ARBA00022723"/>
    </source>
</evidence>
<keyword evidence="6" id="KW-0378">Hydrolase</keyword>
<evidence type="ECO:0000256" key="2">
    <source>
        <dbReference type="ARBA" id="ARBA00004123"/>
    </source>
</evidence>
<dbReference type="InterPro" id="IPR027806">
    <property type="entry name" value="HARBI1_dom"/>
</dbReference>
<dbReference type="AlphaFoldDB" id="A0A9P0M130"/>
<organism evidence="10 11">
    <name type="scientific">Acanthoscelides obtectus</name>
    <name type="common">Bean weevil</name>
    <name type="synonym">Bruchus obtectus</name>
    <dbReference type="NCBI Taxonomy" id="200917"/>
    <lineage>
        <taxon>Eukaryota</taxon>
        <taxon>Metazoa</taxon>
        <taxon>Ecdysozoa</taxon>
        <taxon>Arthropoda</taxon>
        <taxon>Hexapoda</taxon>
        <taxon>Insecta</taxon>
        <taxon>Pterygota</taxon>
        <taxon>Neoptera</taxon>
        <taxon>Endopterygota</taxon>
        <taxon>Coleoptera</taxon>
        <taxon>Polyphaga</taxon>
        <taxon>Cucujiformia</taxon>
        <taxon>Chrysomeloidea</taxon>
        <taxon>Chrysomelidae</taxon>
        <taxon>Bruchinae</taxon>
        <taxon>Bruchini</taxon>
        <taxon>Acanthoscelides</taxon>
    </lineage>
</organism>
<keyword evidence="4" id="KW-0540">Nuclease</keyword>
<dbReference type="PANTHER" id="PTHR22930:SF269">
    <property type="entry name" value="NUCLEASE HARBI1-LIKE PROTEIN"/>
    <property type="match status" value="1"/>
</dbReference>
<dbReference type="EMBL" id="CAKOFQ010007540">
    <property type="protein sequence ID" value="CAH2003414.1"/>
    <property type="molecule type" value="Genomic_DNA"/>
</dbReference>
<evidence type="ECO:0008006" key="12">
    <source>
        <dbReference type="Google" id="ProtNLM"/>
    </source>
</evidence>
<evidence type="ECO:0000256" key="4">
    <source>
        <dbReference type="ARBA" id="ARBA00022722"/>
    </source>
</evidence>
<feature type="non-terminal residue" evidence="10">
    <location>
        <position position="1"/>
    </location>
</feature>
<dbReference type="GO" id="GO:0016787">
    <property type="term" value="F:hydrolase activity"/>
    <property type="evidence" value="ECO:0007669"/>
    <property type="project" value="UniProtKB-KW"/>
</dbReference>
<comment type="similarity">
    <text evidence="3">Belongs to the HARBI1 family.</text>
</comment>
<evidence type="ECO:0000256" key="6">
    <source>
        <dbReference type="ARBA" id="ARBA00022801"/>
    </source>
</evidence>
<sequence>LLLLLYLRRRRRCKEFWVHPLIRERYITGAFYVHHAKLRQHDKKFFNYYRMSTTTFDYILYHIKDSITLQNTNYRTCIPPTEMLAVTLRYLASGNTFTDMSYTFQLGIKTISRIVTQVCHQIWTILSGEHLAAPTTERWLVIAEGFKRRANFPNCIGCVDGKHIRIEKFPKSGTMNFNYKGYFSIVLLAVVDSDYRFVYVDIGSYGKDCDSAIFQRTNFYQLLTEVRLSIPPPVPLHSSQNNRMPHVILGDEAFQLTEHLLRPFGGNHLDVKKRIYNYRHCRAQRYVECVFGIMANKWRIFHRPLNVNKKLSKSIVKACVVLHNIVREKDGYRGEDMSMSFMHDGLSDLPREGSVLHGGRTANDIKNNFAEYFVSPEGSLPWQMNKI</sequence>
<keyword evidence="7" id="KW-0539">Nucleus</keyword>
<reference evidence="10" key="1">
    <citation type="submission" date="2022-03" db="EMBL/GenBank/DDBJ databases">
        <authorList>
            <person name="Sayadi A."/>
        </authorList>
    </citation>
    <scope>NUCLEOTIDE SEQUENCE</scope>
</reference>
<dbReference type="GO" id="GO:0004518">
    <property type="term" value="F:nuclease activity"/>
    <property type="evidence" value="ECO:0007669"/>
    <property type="project" value="UniProtKB-KW"/>
</dbReference>
<feature type="domain" description="DDE Tnp4" evidence="8">
    <location>
        <begin position="159"/>
        <end position="324"/>
    </location>
</feature>
<dbReference type="PANTHER" id="PTHR22930">
    <property type="match status" value="1"/>
</dbReference>
<evidence type="ECO:0000313" key="10">
    <source>
        <dbReference type="EMBL" id="CAH2003414.1"/>
    </source>
</evidence>
<protein>
    <recommendedName>
        <fullName evidence="12">DDE Tnp4 domain-containing protein</fullName>
    </recommendedName>
</protein>
<dbReference type="Pfam" id="PF26138">
    <property type="entry name" value="DUF8040"/>
    <property type="match status" value="1"/>
</dbReference>
<comment type="caution">
    <text evidence="10">The sequence shown here is derived from an EMBL/GenBank/DDBJ whole genome shotgun (WGS) entry which is preliminary data.</text>
</comment>
<dbReference type="Proteomes" id="UP001152888">
    <property type="component" value="Unassembled WGS sequence"/>
</dbReference>
<dbReference type="InterPro" id="IPR045249">
    <property type="entry name" value="HARBI1-like"/>
</dbReference>
<evidence type="ECO:0000259" key="8">
    <source>
        <dbReference type="Pfam" id="PF13359"/>
    </source>
</evidence>
<evidence type="ECO:0000256" key="7">
    <source>
        <dbReference type="ARBA" id="ARBA00023242"/>
    </source>
</evidence>
<dbReference type="Pfam" id="PF13359">
    <property type="entry name" value="DDE_Tnp_4"/>
    <property type="match status" value="1"/>
</dbReference>
<name>A0A9P0M130_ACAOB</name>
<dbReference type="InterPro" id="IPR058353">
    <property type="entry name" value="DUF8040"/>
</dbReference>
<feature type="domain" description="DUF8040" evidence="9">
    <location>
        <begin position="27"/>
        <end position="122"/>
    </location>
</feature>
<evidence type="ECO:0000259" key="9">
    <source>
        <dbReference type="Pfam" id="PF26138"/>
    </source>
</evidence>
<proteinExistence type="inferred from homology"/>
<evidence type="ECO:0000256" key="3">
    <source>
        <dbReference type="ARBA" id="ARBA00006958"/>
    </source>
</evidence>
<dbReference type="OrthoDB" id="6571700at2759"/>
<gene>
    <name evidence="10" type="ORF">ACAOBT_LOCUS27392</name>
</gene>
<dbReference type="GO" id="GO:0046872">
    <property type="term" value="F:metal ion binding"/>
    <property type="evidence" value="ECO:0007669"/>
    <property type="project" value="UniProtKB-KW"/>
</dbReference>